<evidence type="ECO:0000256" key="2">
    <source>
        <dbReference type="ARBA" id="ARBA00023002"/>
    </source>
</evidence>
<accession>A0A6J4VJJ9</accession>
<dbReference type="InterPro" id="IPR006140">
    <property type="entry name" value="D-isomer_DH_NAD-bd"/>
</dbReference>
<evidence type="ECO:0000256" key="1">
    <source>
        <dbReference type="ARBA" id="ARBA00005854"/>
    </source>
</evidence>
<dbReference type="EMBL" id="CADCWM010000772">
    <property type="protein sequence ID" value="CAA9579891.1"/>
    <property type="molecule type" value="Genomic_DNA"/>
</dbReference>
<feature type="domain" description="D-isomer specific 2-hydroxyacid dehydrogenase NAD-binding" evidence="6">
    <location>
        <begin position="110"/>
        <end position="286"/>
    </location>
</feature>
<dbReference type="InterPro" id="IPR006139">
    <property type="entry name" value="D-isomer_2_OHA_DH_cat_dom"/>
</dbReference>
<keyword evidence="3" id="KW-0520">NAD</keyword>
<organism evidence="7">
    <name type="scientific">uncultured Thermomicrobiales bacterium</name>
    <dbReference type="NCBI Taxonomy" id="1645740"/>
    <lineage>
        <taxon>Bacteria</taxon>
        <taxon>Pseudomonadati</taxon>
        <taxon>Thermomicrobiota</taxon>
        <taxon>Thermomicrobia</taxon>
        <taxon>Thermomicrobiales</taxon>
        <taxon>environmental samples</taxon>
    </lineage>
</organism>
<dbReference type="FunFam" id="3.40.50.720:FF:000203">
    <property type="entry name" value="D-3-phosphoglycerate dehydrogenase (SerA)"/>
    <property type="match status" value="1"/>
</dbReference>
<name>A0A6J4VJJ9_9BACT</name>
<dbReference type="GO" id="GO:0003714">
    <property type="term" value="F:transcription corepressor activity"/>
    <property type="evidence" value="ECO:0007669"/>
    <property type="project" value="InterPro"/>
</dbReference>
<dbReference type="PANTHER" id="PTHR43761:SF1">
    <property type="entry name" value="D-ISOMER SPECIFIC 2-HYDROXYACID DEHYDROGENASE CATALYTIC DOMAIN-CONTAINING PROTEIN-RELATED"/>
    <property type="match status" value="1"/>
</dbReference>
<feature type="domain" description="D-isomer specific 2-hydroxyacid dehydrogenase catalytic" evidence="5">
    <location>
        <begin position="42"/>
        <end position="318"/>
    </location>
</feature>
<dbReference type="Pfam" id="PF02826">
    <property type="entry name" value="2-Hacid_dh_C"/>
    <property type="match status" value="1"/>
</dbReference>
<dbReference type="Gene3D" id="3.40.50.720">
    <property type="entry name" value="NAD(P)-binding Rossmann-like Domain"/>
    <property type="match status" value="2"/>
</dbReference>
<protein>
    <submittedName>
        <fullName evidence="7">D-3-phosphoglycerate dehydrogenase</fullName>
        <ecNumber evidence="7">1.1.1.95</ecNumber>
    </submittedName>
</protein>
<dbReference type="SUPFAM" id="SSF51735">
    <property type="entry name" value="NAD(P)-binding Rossmann-fold domains"/>
    <property type="match status" value="1"/>
</dbReference>
<evidence type="ECO:0000259" key="5">
    <source>
        <dbReference type="Pfam" id="PF00389"/>
    </source>
</evidence>
<evidence type="ECO:0000313" key="7">
    <source>
        <dbReference type="EMBL" id="CAA9579891.1"/>
    </source>
</evidence>
<gene>
    <name evidence="7" type="ORF">AVDCRST_MAG88-3202</name>
</gene>
<comment type="similarity">
    <text evidence="1 4">Belongs to the D-isomer specific 2-hydroxyacid dehydrogenase family.</text>
</comment>
<dbReference type="CDD" id="cd05299">
    <property type="entry name" value="CtBP_dh"/>
    <property type="match status" value="1"/>
</dbReference>
<proteinExistence type="inferred from homology"/>
<dbReference type="EC" id="1.1.1.95" evidence="7"/>
<dbReference type="InterPro" id="IPR050418">
    <property type="entry name" value="D-iso_2-hydroxyacid_DH_PdxB"/>
</dbReference>
<dbReference type="GO" id="GO:0004617">
    <property type="term" value="F:phosphoglycerate dehydrogenase activity"/>
    <property type="evidence" value="ECO:0007669"/>
    <property type="project" value="UniProtKB-EC"/>
</dbReference>
<dbReference type="Pfam" id="PF00389">
    <property type="entry name" value="2-Hacid_dh"/>
    <property type="match status" value="1"/>
</dbReference>
<reference evidence="7" key="1">
    <citation type="submission" date="2020-02" db="EMBL/GenBank/DDBJ databases">
        <authorList>
            <person name="Meier V. D."/>
        </authorList>
    </citation>
    <scope>NUCLEOTIDE SEQUENCE</scope>
    <source>
        <strain evidence="7">AVDCRST_MAG88</strain>
    </source>
</reference>
<dbReference type="InterPro" id="IPR043322">
    <property type="entry name" value="CtBP"/>
</dbReference>
<dbReference type="PANTHER" id="PTHR43761">
    <property type="entry name" value="D-ISOMER SPECIFIC 2-HYDROXYACID DEHYDROGENASE FAMILY PROTEIN (AFU_ORTHOLOGUE AFUA_1G13630)"/>
    <property type="match status" value="1"/>
</dbReference>
<evidence type="ECO:0000256" key="3">
    <source>
        <dbReference type="ARBA" id="ARBA00023027"/>
    </source>
</evidence>
<dbReference type="InterPro" id="IPR036291">
    <property type="entry name" value="NAD(P)-bd_dom_sf"/>
</dbReference>
<sequence>MGGAVGAPTVVIAYRGLGDAPIEEPILGRVDARVRFADDLAAPEVRAADALMVTTQPITAAVIDRLDRCAIISRVGVGLDNIDIPAATARGIWVTNVPDYAIDEVATHAIALLLAHLRRVPAYASATRRGTWDGADASTLRRPGNVTLGVLGFGRIGGAAAAKGRGLGLRVIAHDPQVDQAAIRAAGVEPVGWETLLRRSDYLSLHLPLEAQTRNLVDARAFALMQPHAYLINTARGGVVDEEALLDALRRGAIAGAALDVLAIEPPPPDHPLLRDERVTITPHVAWASAEASVDVRTKGAEEVVRALRGERPRFPANEINGHAGLGGGR</sequence>
<evidence type="ECO:0000259" key="6">
    <source>
        <dbReference type="Pfam" id="PF02826"/>
    </source>
</evidence>
<keyword evidence="2 4" id="KW-0560">Oxidoreductase</keyword>
<evidence type="ECO:0000256" key="4">
    <source>
        <dbReference type="RuleBase" id="RU003719"/>
    </source>
</evidence>
<dbReference type="SUPFAM" id="SSF52283">
    <property type="entry name" value="Formate/glycerate dehydrogenase catalytic domain-like"/>
    <property type="match status" value="1"/>
</dbReference>
<dbReference type="InterPro" id="IPR029752">
    <property type="entry name" value="D-isomer_DH_CS1"/>
</dbReference>
<dbReference type="AlphaFoldDB" id="A0A6J4VJJ9"/>
<dbReference type="PROSITE" id="PS00065">
    <property type="entry name" value="D_2_HYDROXYACID_DH_1"/>
    <property type="match status" value="1"/>
</dbReference>
<dbReference type="GO" id="GO:0051287">
    <property type="term" value="F:NAD binding"/>
    <property type="evidence" value="ECO:0007669"/>
    <property type="project" value="InterPro"/>
</dbReference>